<dbReference type="OrthoDB" id="7527071at2"/>
<evidence type="ECO:0000256" key="7">
    <source>
        <dbReference type="ARBA" id="ARBA00022827"/>
    </source>
</evidence>
<name>A0A263D122_9PSEU</name>
<keyword evidence="17" id="KW-1185">Reference proteome</keyword>
<comment type="caution">
    <text evidence="16">The sequence shown here is derived from an EMBL/GenBank/DDBJ whole genome shotgun (WGS) entry which is preliminary data.</text>
</comment>
<dbReference type="EMBL" id="NKYE01000011">
    <property type="protein sequence ID" value="OZM71818.1"/>
    <property type="molecule type" value="Genomic_DNA"/>
</dbReference>
<evidence type="ECO:0000256" key="11">
    <source>
        <dbReference type="ARBA" id="ARBA00029939"/>
    </source>
</evidence>
<dbReference type="InterPro" id="IPR036188">
    <property type="entry name" value="FAD/NAD-bd_sf"/>
</dbReference>
<dbReference type="Proteomes" id="UP000242444">
    <property type="component" value="Unassembled WGS sequence"/>
</dbReference>
<evidence type="ECO:0000256" key="13">
    <source>
        <dbReference type="ARBA" id="ARBA00032493"/>
    </source>
</evidence>
<keyword evidence="7" id="KW-0274">FAD</keyword>
<evidence type="ECO:0000256" key="9">
    <source>
        <dbReference type="ARBA" id="ARBA00023002"/>
    </source>
</evidence>
<reference evidence="16 17" key="1">
    <citation type="submission" date="2017-07" db="EMBL/GenBank/DDBJ databases">
        <title>Amycolatopsis antarcticus sp. nov., isolated from the surface of an Antarcticus brown macroalga.</title>
        <authorList>
            <person name="Wang J."/>
            <person name="Leiva S."/>
            <person name="Huang J."/>
            <person name="Huang Y."/>
        </authorList>
    </citation>
    <scope>NUCLEOTIDE SEQUENCE [LARGE SCALE GENOMIC DNA]</scope>
    <source>
        <strain evidence="16 17">AU-G6</strain>
    </source>
</reference>
<keyword evidence="8" id="KW-0521">NADP</keyword>
<dbReference type="GO" id="GO:0047091">
    <property type="term" value="F:L-lysine 6-monooxygenase (NADPH) activity"/>
    <property type="evidence" value="ECO:0007669"/>
    <property type="project" value="UniProtKB-EC"/>
</dbReference>
<dbReference type="SUPFAM" id="SSF51905">
    <property type="entry name" value="FAD/NAD(P)-binding domain"/>
    <property type="match status" value="2"/>
</dbReference>
<evidence type="ECO:0000256" key="6">
    <source>
        <dbReference type="ARBA" id="ARBA00022630"/>
    </source>
</evidence>
<proteinExistence type="inferred from homology"/>
<evidence type="ECO:0000256" key="14">
    <source>
        <dbReference type="ARBA" id="ARBA00032738"/>
    </source>
</evidence>
<evidence type="ECO:0000256" key="10">
    <source>
        <dbReference type="ARBA" id="ARBA00023033"/>
    </source>
</evidence>
<comment type="cofactor">
    <cofactor evidence="1">
        <name>FAD</name>
        <dbReference type="ChEBI" id="CHEBI:57692"/>
    </cofactor>
</comment>
<gene>
    <name evidence="16" type="ORF">CFN78_18515</name>
</gene>
<evidence type="ECO:0000256" key="1">
    <source>
        <dbReference type="ARBA" id="ARBA00001974"/>
    </source>
</evidence>
<dbReference type="PANTHER" id="PTHR42802:SF1">
    <property type="entry name" value="L-ORNITHINE N(5)-MONOOXYGENASE"/>
    <property type="match status" value="1"/>
</dbReference>
<evidence type="ECO:0000256" key="2">
    <source>
        <dbReference type="ARBA" id="ARBA00004924"/>
    </source>
</evidence>
<organism evidence="16 17">
    <name type="scientific">Amycolatopsis antarctica</name>
    <dbReference type="NCBI Taxonomy" id="1854586"/>
    <lineage>
        <taxon>Bacteria</taxon>
        <taxon>Bacillati</taxon>
        <taxon>Actinomycetota</taxon>
        <taxon>Actinomycetes</taxon>
        <taxon>Pseudonocardiales</taxon>
        <taxon>Pseudonocardiaceae</taxon>
        <taxon>Amycolatopsis</taxon>
    </lineage>
</organism>
<evidence type="ECO:0000256" key="8">
    <source>
        <dbReference type="ARBA" id="ARBA00022857"/>
    </source>
</evidence>
<sequence>MPEEVHDVHDVIGIGFGPSNLGLAVAIEERNRRGAPEDRVSALFLEKQETFGWHRGMLIEDATMQVSFLKDLVTLRDPASSFSFLSYLHARHRLVDFINHKEFFPTRIEFHDYLEWVAGRLGHLARFGSEVTDIRPVRTDSGLELFDVVVGGPGGISRTYRTRNVSLALGLRPHLPDWAGESDRVTHNRDLMFDLPGFADGPGGRFLVVGAGQSAAETVACLHREYPEAEVYGAFSRYGYAPADNSAFVNQIFDPAAVDDFFVAPDEVKDMIFEYHKQANYSAVDLDLIDDLYHRMYVEKVNGRQRLHMLKASKVAGVRPRGRTVSATIEFLTTGVREEIEFDAIVCATGYRGFDPSTLLGEVTRYCVRDDSGSLRVLRDYRVETSPEVHGGVYLQGPTERTHGISSTLLSNVAIRAGEILESLLARRESARAASAADGESRRLAMESR</sequence>
<dbReference type="InterPro" id="IPR025700">
    <property type="entry name" value="Lys/Orn_oxygenase"/>
</dbReference>
<accession>A0A263D122</accession>
<comment type="pathway">
    <text evidence="2">Siderophore biosynthesis.</text>
</comment>
<evidence type="ECO:0000256" key="15">
    <source>
        <dbReference type="ARBA" id="ARBA00048407"/>
    </source>
</evidence>
<evidence type="ECO:0000256" key="12">
    <source>
        <dbReference type="ARBA" id="ARBA00031158"/>
    </source>
</evidence>
<evidence type="ECO:0000256" key="3">
    <source>
        <dbReference type="ARBA" id="ARBA00007588"/>
    </source>
</evidence>
<dbReference type="PANTHER" id="PTHR42802">
    <property type="entry name" value="MONOOXYGENASE"/>
    <property type="match status" value="1"/>
</dbReference>
<evidence type="ECO:0000313" key="17">
    <source>
        <dbReference type="Proteomes" id="UP000242444"/>
    </source>
</evidence>
<dbReference type="Pfam" id="PF13434">
    <property type="entry name" value="Lys_Orn_oxgnase"/>
    <property type="match status" value="1"/>
</dbReference>
<evidence type="ECO:0000256" key="4">
    <source>
        <dbReference type="ARBA" id="ARBA00013076"/>
    </source>
</evidence>
<dbReference type="EC" id="1.14.13.59" evidence="4"/>
<protein>
    <recommendedName>
        <fullName evidence="5">L-lysine N6-monooxygenase MbtG</fullName>
        <ecNumber evidence="4">1.14.13.59</ecNumber>
    </recommendedName>
    <alternativeName>
        <fullName evidence="14">Lysine 6-N-hydroxylase</fullName>
    </alternativeName>
    <alternativeName>
        <fullName evidence="13">Lysine N6-hydroxylase</fullName>
    </alternativeName>
    <alternativeName>
        <fullName evidence="11">Lysine-N-oxygenase</fullName>
    </alternativeName>
    <alternativeName>
        <fullName evidence="12">Mycobactin synthase protein G</fullName>
    </alternativeName>
</protein>
<keyword evidence="6" id="KW-0285">Flavoprotein</keyword>
<evidence type="ECO:0000256" key="5">
    <source>
        <dbReference type="ARBA" id="ARBA00016406"/>
    </source>
</evidence>
<evidence type="ECO:0000313" key="16">
    <source>
        <dbReference type="EMBL" id="OZM71818.1"/>
    </source>
</evidence>
<dbReference type="Gene3D" id="3.50.50.60">
    <property type="entry name" value="FAD/NAD(P)-binding domain"/>
    <property type="match status" value="1"/>
</dbReference>
<comment type="catalytic activity">
    <reaction evidence="15">
        <text>L-lysine + NADPH + O2 = N(6)-hydroxy-L-lysine + NADP(+) + H2O</text>
        <dbReference type="Rhea" id="RHEA:23228"/>
        <dbReference type="ChEBI" id="CHEBI:15377"/>
        <dbReference type="ChEBI" id="CHEBI:15379"/>
        <dbReference type="ChEBI" id="CHEBI:32551"/>
        <dbReference type="ChEBI" id="CHEBI:57783"/>
        <dbReference type="ChEBI" id="CHEBI:57820"/>
        <dbReference type="ChEBI" id="CHEBI:58349"/>
        <dbReference type="EC" id="1.14.13.59"/>
    </reaction>
</comment>
<keyword evidence="9" id="KW-0560">Oxidoreductase</keyword>
<dbReference type="AlphaFoldDB" id="A0A263D122"/>
<comment type="similarity">
    <text evidence="3">Belongs to the lysine N(6)-hydroxylase/L-ornithine N(5)-oxygenase family.</text>
</comment>
<dbReference type="InParanoid" id="A0A263D122"/>
<keyword evidence="10 16" id="KW-0503">Monooxygenase</keyword>